<feature type="chain" id="PRO_5012075498" evidence="1">
    <location>
        <begin position="29"/>
        <end position="118"/>
    </location>
</feature>
<evidence type="ECO:0000256" key="1">
    <source>
        <dbReference type="SAM" id="SignalP"/>
    </source>
</evidence>
<dbReference type="KEGG" id="ppha:BVH74_17415"/>
<feature type="signal peptide" evidence="1">
    <location>
        <begin position="1"/>
        <end position="28"/>
    </location>
</feature>
<keyword evidence="1" id="KW-0732">Signal</keyword>
<gene>
    <name evidence="3" type="ORF">BVH74_17415</name>
</gene>
<evidence type="ECO:0000313" key="3">
    <source>
        <dbReference type="EMBL" id="AQZ96422.1"/>
    </source>
</evidence>
<accession>A0A1V0B924</accession>
<dbReference type="Pfam" id="PF04972">
    <property type="entry name" value="BON"/>
    <property type="match status" value="1"/>
</dbReference>
<dbReference type="EMBL" id="CP020100">
    <property type="protein sequence ID" value="AQZ96422.1"/>
    <property type="molecule type" value="Genomic_DNA"/>
</dbReference>
<name>A0A1V0B924_9GAMM</name>
<evidence type="ECO:0000259" key="2">
    <source>
        <dbReference type="PROSITE" id="PS50914"/>
    </source>
</evidence>
<sequence length="118" mass="12140">MKTSTKGFAIATLTAAALGLAMSASVHADEYTTRDRAADAMDSAQQSVSDTWITGKVKSSFVAESALSAMDIGVETKQGVVTLSGVVATEAERDLAISTARNIEGVQDVSADALQVAE</sequence>
<dbReference type="PANTHER" id="PTHR34606">
    <property type="entry name" value="BON DOMAIN-CONTAINING PROTEIN"/>
    <property type="match status" value="1"/>
</dbReference>
<reference evidence="3 4" key="1">
    <citation type="submission" date="2017-03" db="EMBL/GenBank/DDBJ databases">
        <title>Complete genome sequence of the novel DNRA strain Pseudomonas sp. S-6-2 isolated from Chinese polluted river sediment. Journal of Biotechnology.</title>
        <authorList>
            <person name="Li J."/>
            <person name="Xiang F."/>
            <person name="Wang L."/>
            <person name="Xi L."/>
            <person name="Liu J."/>
        </authorList>
    </citation>
    <scope>NUCLEOTIDE SEQUENCE [LARGE SCALE GENOMIC DNA]</scope>
    <source>
        <strain evidence="3 4">S-6-2</strain>
    </source>
</reference>
<dbReference type="AlphaFoldDB" id="A0A1V0B924"/>
<evidence type="ECO:0000313" key="4">
    <source>
        <dbReference type="Proteomes" id="UP000243488"/>
    </source>
</evidence>
<organism evidence="3 4">
    <name type="scientific">Halopseudomonas phragmitis</name>
    <dbReference type="NCBI Taxonomy" id="1931241"/>
    <lineage>
        <taxon>Bacteria</taxon>
        <taxon>Pseudomonadati</taxon>
        <taxon>Pseudomonadota</taxon>
        <taxon>Gammaproteobacteria</taxon>
        <taxon>Pseudomonadales</taxon>
        <taxon>Pseudomonadaceae</taxon>
        <taxon>Halopseudomonas</taxon>
    </lineage>
</organism>
<proteinExistence type="predicted"/>
<dbReference type="Proteomes" id="UP000243488">
    <property type="component" value="Chromosome"/>
</dbReference>
<dbReference type="InterPro" id="IPR007055">
    <property type="entry name" value="BON_dom"/>
</dbReference>
<dbReference type="InterPro" id="IPR051686">
    <property type="entry name" value="Lipoprotein_DolP"/>
</dbReference>
<feature type="domain" description="BON" evidence="2">
    <location>
        <begin position="49"/>
        <end position="118"/>
    </location>
</feature>
<dbReference type="PROSITE" id="PS50914">
    <property type="entry name" value="BON"/>
    <property type="match status" value="1"/>
</dbReference>
<dbReference type="PANTHER" id="PTHR34606:SF15">
    <property type="entry name" value="BON DOMAIN-CONTAINING PROTEIN"/>
    <property type="match status" value="1"/>
</dbReference>
<dbReference type="Gene3D" id="3.30.1340.30">
    <property type="match status" value="1"/>
</dbReference>
<dbReference type="RefSeq" id="WP_080051330.1">
    <property type="nucleotide sequence ID" value="NZ_CP020100.1"/>
</dbReference>
<dbReference type="STRING" id="1931241.BVH74_17415"/>
<protein>
    <submittedName>
        <fullName evidence="3">Phospholipid-binding protein</fullName>
    </submittedName>
</protein>
<keyword evidence="4" id="KW-1185">Reference proteome</keyword>